<evidence type="ECO:0000256" key="6">
    <source>
        <dbReference type="ARBA" id="ARBA00023027"/>
    </source>
</evidence>
<dbReference type="EMBL" id="JANBPY010000599">
    <property type="protein sequence ID" value="KAJ1965416.1"/>
    <property type="molecule type" value="Genomic_DNA"/>
</dbReference>
<dbReference type="SUPFAM" id="SSF52467">
    <property type="entry name" value="DHS-like NAD/FAD-binding domain"/>
    <property type="match status" value="1"/>
</dbReference>
<feature type="binding site" evidence="7">
    <location>
        <position position="218"/>
    </location>
    <ligand>
        <name>Zn(2+)</name>
        <dbReference type="ChEBI" id="CHEBI:29105"/>
    </ligand>
</feature>
<dbReference type="PROSITE" id="PS50305">
    <property type="entry name" value="SIRTUIN"/>
    <property type="match status" value="1"/>
</dbReference>
<keyword evidence="6" id="KW-0520">NAD</keyword>
<keyword evidence="4 7" id="KW-0479">Metal-binding</keyword>
<keyword evidence="3" id="KW-0808">Transferase</keyword>
<evidence type="ECO:0000256" key="5">
    <source>
        <dbReference type="ARBA" id="ARBA00022833"/>
    </source>
</evidence>
<comment type="caution">
    <text evidence="10">The sequence shown here is derived from an EMBL/GenBank/DDBJ whole genome shotgun (WGS) entry which is preliminary data.</text>
</comment>
<dbReference type="GO" id="GO:0017136">
    <property type="term" value="F:histone deacetylase activity, NAD-dependent"/>
    <property type="evidence" value="ECO:0007669"/>
    <property type="project" value="TreeGrafter"/>
</dbReference>
<feature type="binding site" evidence="7">
    <location>
        <position position="247"/>
    </location>
    <ligand>
        <name>Zn(2+)</name>
        <dbReference type="ChEBI" id="CHEBI:29105"/>
    </ligand>
</feature>
<keyword evidence="11" id="KW-1185">Reference proteome</keyword>
<reference evidence="10" key="1">
    <citation type="submission" date="2022-07" db="EMBL/GenBank/DDBJ databases">
        <title>Phylogenomic reconstructions and comparative analyses of Kickxellomycotina fungi.</title>
        <authorList>
            <person name="Reynolds N.K."/>
            <person name="Stajich J.E."/>
            <person name="Barry K."/>
            <person name="Grigoriev I.V."/>
            <person name="Crous P."/>
            <person name="Smith M.E."/>
        </authorList>
    </citation>
    <scope>NUCLEOTIDE SEQUENCE</scope>
    <source>
        <strain evidence="10">RSA 1196</strain>
    </source>
</reference>
<dbReference type="CDD" id="cd01408">
    <property type="entry name" value="SIRT1"/>
    <property type="match status" value="1"/>
</dbReference>
<dbReference type="InterPro" id="IPR003000">
    <property type="entry name" value="Sirtuin"/>
</dbReference>
<dbReference type="Pfam" id="PF02146">
    <property type="entry name" value="SIR2"/>
    <property type="match status" value="1"/>
</dbReference>
<sequence length="432" mass="47747">MGPTSANVSPSKPAKMPSRDDEPLLDSQKDEIATLVDQFQETFSVSPPPCPAPKRPPSTSPKARNVNSPLPARTLQPTRNILPDDTLEAVANFIQQGKARRIVVMSGAGISTAAGIPDFRTPGTGLYDNLQKFDLPYAEAIFDIDYFLENPQPFYALAKELYPGCFQPTLSHYFIRLLAEKNLLLRHFTQNIDTLERVASIPPEYLVEAHGSFHTAHCVRRSCRQEFSQDWVKKHIDADTLPLCTTCKHPKGLVKPDITFFGEPLPSRFFQRSASDLSKCDLLIVMGTSLQVQPFASLIDRVPAKVPRLLINLERCGDTGSVQTGFDFSGTRQKYRRDALYLGTCDSGCLRLADSLGWKDELLAMQSSANEKIPSSLTTTDVETLDDITLSSSITTNPDHSPRPSSPTGQILEAIADDLMNKLQLDGHKSDQ</sequence>
<feature type="binding site" evidence="7">
    <location>
        <position position="244"/>
    </location>
    <ligand>
        <name>Zn(2+)</name>
        <dbReference type="ChEBI" id="CHEBI:29105"/>
    </ligand>
</feature>
<comment type="cofactor">
    <cofactor evidence="1">
        <name>Zn(2+)</name>
        <dbReference type="ChEBI" id="CHEBI:29105"/>
    </cofactor>
</comment>
<feature type="domain" description="Deacetylase sirtuin-type" evidence="9">
    <location>
        <begin position="80"/>
        <end position="359"/>
    </location>
</feature>
<evidence type="ECO:0000259" key="9">
    <source>
        <dbReference type="PROSITE" id="PS50305"/>
    </source>
</evidence>
<keyword evidence="5 7" id="KW-0862">Zinc</keyword>
<feature type="active site" description="Proton acceptor" evidence="7">
    <location>
        <position position="210"/>
    </location>
</feature>
<feature type="compositionally biased region" description="Basic and acidic residues" evidence="8">
    <location>
        <begin position="17"/>
        <end position="28"/>
    </location>
</feature>
<feature type="binding site" evidence="7">
    <location>
        <position position="223"/>
    </location>
    <ligand>
        <name>Zn(2+)</name>
        <dbReference type="ChEBI" id="CHEBI:29105"/>
    </ligand>
</feature>
<accession>A0A9W8AVA3</accession>
<dbReference type="GO" id="GO:0070403">
    <property type="term" value="F:NAD+ binding"/>
    <property type="evidence" value="ECO:0007669"/>
    <property type="project" value="InterPro"/>
</dbReference>
<comment type="similarity">
    <text evidence="2">Belongs to the sirtuin family. Class I subfamily.</text>
</comment>
<protein>
    <recommendedName>
        <fullName evidence="9">Deacetylase sirtuin-type domain-containing protein</fullName>
    </recommendedName>
</protein>
<dbReference type="PANTHER" id="PTHR11085">
    <property type="entry name" value="NAD-DEPENDENT PROTEIN DEACYLASE SIRTUIN-5, MITOCHONDRIAL-RELATED"/>
    <property type="match status" value="1"/>
</dbReference>
<evidence type="ECO:0000256" key="2">
    <source>
        <dbReference type="ARBA" id="ARBA00006924"/>
    </source>
</evidence>
<dbReference type="InterPro" id="IPR026590">
    <property type="entry name" value="Ssirtuin_cat_dom"/>
</dbReference>
<feature type="region of interest" description="Disordered" evidence="8">
    <location>
        <begin position="1"/>
        <end position="28"/>
    </location>
</feature>
<dbReference type="Gene3D" id="3.30.1600.10">
    <property type="entry name" value="SIR2/SIRT2 'Small Domain"/>
    <property type="match status" value="1"/>
</dbReference>
<dbReference type="OrthoDB" id="420264at2759"/>
<feature type="compositionally biased region" description="Pro residues" evidence="8">
    <location>
        <begin position="46"/>
        <end position="59"/>
    </location>
</feature>
<evidence type="ECO:0000313" key="11">
    <source>
        <dbReference type="Proteomes" id="UP001150925"/>
    </source>
</evidence>
<name>A0A9W8AVA3_9FUNG</name>
<organism evidence="10 11">
    <name type="scientific">Dispira parvispora</name>
    <dbReference type="NCBI Taxonomy" id="1520584"/>
    <lineage>
        <taxon>Eukaryota</taxon>
        <taxon>Fungi</taxon>
        <taxon>Fungi incertae sedis</taxon>
        <taxon>Zoopagomycota</taxon>
        <taxon>Kickxellomycotina</taxon>
        <taxon>Dimargaritomycetes</taxon>
        <taxon>Dimargaritales</taxon>
        <taxon>Dimargaritaceae</taxon>
        <taxon>Dispira</taxon>
    </lineage>
</organism>
<evidence type="ECO:0000256" key="8">
    <source>
        <dbReference type="SAM" id="MobiDB-lite"/>
    </source>
</evidence>
<dbReference type="AlphaFoldDB" id="A0A9W8AVA3"/>
<evidence type="ECO:0000313" key="10">
    <source>
        <dbReference type="EMBL" id="KAJ1965416.1"/>
    </source>
</evidence>
<dbReference type="InterPro" id="IPR026591">
    <property type="entry name" value="Sirtuin_cat_small_dom_sf"/>
</dbReference>
<dbReference type="InterPro" id="IPR029035">
    <property type="entry name" value="DHS-like_NAD/FAD-binding_dom"/>
</dbReference>
<dbReference type="PANTHER" id="PTHR11085:SF6">
    <property type="entry name" value="NAD-DEPENDENT PROTEIN DEACETYLASE SIRTUIN-2"/>
    <property type="match status" value="1"/>
</dbReference>
<evidence type="ECO:0000256" key="1">
    <source>
        <dbReference type="ARBA" id="ARBA00001947"/>
    </source>
</evidence>
<dbReference type="Gene3D" id="3.40.50.1220">
    <property type="entry name" value="TPP-binding domain"/>
    <property type="match status" value="1"/>
</dbReference>
<evidence type="ECO:0000256" key="3">
    <source>
        <dbReference type="ARBA" id="ARBA00022679"/>
    </source>
</evidence>
<evidence type="ECO:0000256" key="7">
    <source>
        <dbReference type="PROSITE-ProRule" id="PRU00236"/>
    </source>
</evidence>
<dbReference type="InterPro" id="IPR050134">
    <property type="entry name" value="NAD-dep_sirtuin_deacylases"/>
</dbReference>
<dbReference type="GO" id="GO:0046872">
    <property type="term" value="F:metal ion binding"/>
    <property type="evidence" value="ECO:0007669"/>
    <property type="project" value="UniProtKB-KW"/>
</dbReference>
<dbReference type="Proteomes" id="UP001150925">
    <property type="component" value="Unassembled WGS sequence"/>
</dbReference>
<feature type="compositionally biased region" description="Polar residues" evidence="8">
    <location>
        <begin position="1"/>
        <end position="10"/>
    </location>
</feature>
<proteinExistence type="inferred from homology"/>
<feature type="region of interest" description="Disordered" evidence="8">
    <location>
        <begin position="40"/>
        <end position="78"/>
    </location>
</feature>
<dbReference type="GO" id="GO:0005634">
    <property type="term" value="C:nucleus"/>
    <property type="evidence" value="ECO:0007669"/>
    <property type="project" value="TreeGrafter"/>
</dbReference>
<gene>
    <name evidence="10" type="ORF">IWQ62_002670</name>
</gene>
<evidence type="ECO:0000256" key="4">
    <source>
        <dbReference type="ARBA" id="ARBA00022723"/>
    </source>
</evidence>